<keyword evidence="2" id="KW-0812">Transmembrane</keyword>
<accession>A0A1L6RCE2</accession>
<protein>
    <submittedName>
        <fullName evidence="3">Uncharacterized protein</fullName>
    </submittedName>
</protein>
<keyword evidence="2" id="KW-1133">Transmembrane helix</keyword>
<proteinExistence type="predicted"/>
<dbReference type="EMBL" id="CP014332">
    <property type="protein sequence ID" value="APS42168.1"/>
    <property type="molecule type" value="Genomic_DNA"/>
</dbReference>
<reference evidence="3 4" key="1">
    <citation type="submission" date="2016-02" db="EMBL/GenBank/DDBJ databases">
        <title>Complete Genome Sequence of Weissella jogaejeotgali FOL01.</title>
        <authorList>
            <person name="Lee J.-H."/>
            <person name="Ku H.-J."/>
        </authorList>
    </citation>
    <scope>NUCLEOTIDE SEQUENCE [LARGE SCALE GENOMIC DNA]</scope>
    <source>
        <strain evidence="3 4">FOL01</strain>
    </source>
</reference>
<dbReference type="KEGG" id="wjo:FOL01_1309"/>
<dbReference type="RefSeq" id="WP_140837506.1">
    <property type="nucleotide sequence ID" value="NZ_CP014332.1"/>
</dbReference>
<evidence type="ECO:0000313" key="4">
    <source>
        <dbReference type="Proteomes" id="UP000185473"/>
    </source>
</evidence>
<feature type="coiled-coil region" evidence="1">
    <location>
        <begin position="29"/>
        <end position="63"/>
    </location>
</feature>
<keyword evidence="2" id="KW-0472">Membrane</keyword>
<name>A0A1L6RCE2_9LACO</name>
<organism evidence="3 4">
    <name type="scientific">Weissella jogaejeotgali</name>
    <dbReference type="NCBI Taxonomy" id="1631871"/>
    <lineage>
        <taxon>Bacteria</taxon>
        <taxon>Bacillati</taxon>
        <taxon>Bacillota</taxon>
        <taxon>Bacilli</taxon>
        <taxon>Lactobacillales</taxon>
        <taxon>Lactobacillaceae</taxon>
        <taxon>Weissella</taxon>
    </lineage>
</organism>
<evidence type="ECO:0000313" key="3">
    <source>
        <dbReference type="EMBL" id="APS42168.1"/>
    </source>
</evidence>
<sequence>MDVFKVLEISFGVIGAGATLLGGLWWVLKNTIVASINELREDLQEIKEQLKDANKVAQDHGERLLRLEVWKHNKFGD</sequence>
<evidence type="ECO:0000256" key="1">
    <source>
        <dbReference type="SAM" id="Coils"/>
    </source>
</evidence>
<dbReference type="Proteomes" id="UP000185473">
    <property type="component" value="Chromosome"/>
</dbReference>
<dbReference type="STRING" id="1631871.FOL01_1309"/>
<evidence type="ECO:0000256" key="2">
    <source>
        <dbReference type="SAM" id="Phobius"/>
    </source>
</evidence>
<keyword evidence="4" id="KW-1185">Reference proteome</keyword>
<dbReference type="GeneID" id="93950501"/>
<keyword evidence="1" id="KW-0175">Coiled coil</keyword>
<gene>
    <name evidence="3" type="ORF">FOL01_1309</name>
</gene>
<feature type="transmembrane region" description="Helical" evidence="2">
    <location>
        <begin position="6"/>
        <end position="28"/>
    </location>
</feature>
<dbReference type="AlphaFoldDB" id="A0A1L6RCE2"/>